<accession>A0A081BRT8</accession>
<dbReference type="STRING" id="1499966.U14_05397"/>
<evidence type="ECO:0000313" key="2">
    <source>
        <dbReference type="Proteomes" id="UP000030700"/>
    </source>
</evidence>
<gene>
    <name evidence="1" type="ORF">U14_05397</name>
</gene>
<dbReference type="InterPro" id="IPR038573">
    <property type="entry name" value="BrnT_sf"/>
</dbReference>
<evidence type="ECO:0008006" key="3">
    <source>
        <dbReference type="Google" id="ProtNLM"/>
    </source>
</evidence>
<dbReference type="Gene3D" id="3.10.450.530">
    <property type="entry name" value="Ribonuclease toxin, BrnT, of type II toxin-antitoxin system"/>
    <property type="match status" value="1"/>
</dbReference>
<proteinExistence type="predicted"/>
<name>A0A081BRT8_9BACT</name>
<dbReference type="EMBL" id="DF820460">
    <property type="protein sequence ID" value="GAK54119.1"/>
    <property type="molecule type" value="Genomic_DNA"/>
</dbReference>
<evidence type="ECO:0000313" key="1">
    <source>
        <dbReference type="EMBL" id="GAK54119.1"/>
    </source>
</evidence>
<dbReference type="Proteomes" id="UP000030700">
    <property type="component" value="Unassembled WGS sequence"/>
</dbReference>
<dbReference type="Pfam" id="PF04365">
    <property type="entry name" value="BrnT_toxin"/>
    <property type="match status" value="1"/>
</dbReference>
<protein>
    <recommendedName>
        <fullName evidence="3">BrnT family toxin</fullName>
    </recommendedName>
</protein>
<dbReference type="AlphaFoldDB" id="A0A081BRT8"/>
<keyword evidence="2" id="KW-1185">Reference proteome</keyword>
<sequence length="94" mass="11136">MNIDDFLWLPNIVEKLAVKHHITQDEVEEVFFNRPKFRFVESGQRAGEDVYSACGLTDANRYVIVFFIHKQPHAALIIIARDMDAKERKRYERK</sequence>
<reference evidence="1" key="1">
    <citation type="journal article" date="2015" name="PeerJ">
        <title>First genomic representation of candidate bacterial phylum KSB3 points to enhanced environmental sensing as a trigger of wastewater bulking.</title>
        <authorList>
            <person name="Sekiguchi Y."/>
            <person name="Ohashi A."/>
            <person name="Parks D.H."/>
            <person name="Yamauchi T."/>
            <person name="Tyson G.W."/>
            <person name="Hugenholtz P."/>
        </authorList>
    </citation>
    <scope>NUCLEOTIDE SEQUENCE [LARGE SCALE GENOMIC DNA]</scope>
</reference>
<dbReference type="HOGENOM" id="CLU_149290_3_1_0"/>
<organism evidence="1">
    <name type="scientific">Candidatus Moduliflexus flocculans</name>
    <dbReference type="NCBI Taxonomy" id="1499966"/>
    <lineage>
        <taxon>Bacteria</taxon>
        <taxon>Candidatus Moduliflexota</taxon>
        <taxon>Candidatus Moduliflexia</taxon>
        <taxon>Candidatus Moduliflexales</taxon>
        <taxon>Candidatus Moduliflexaceae</taxon>
    </lineage>
</organism>
<dbReference type="InterPro" id="IPR007460">
    <property type="entry name" value="BrnT_toxin"/>
</dbReference>